<dbReference type="GO" id="GO:0004525">
    <property type="term" value="F:ribonuclease III activity"/>
    <property type="evidence" value="ECO:0007669"/>
    <property type="project" value="InterPro"/>
</dbReference>
<dbReference type="Pfam" id="PF00636">
    <property type="entry name" value="Ribonuclease_3"/>
    <property type="match status" value="2"/>
</dbReference>
<feature type="region of interest" description="Disordered" evidence="7">
    <location>
        <begin position="1147"/>
        <end position="1171"/>
    </location>
</feature>
<keyword evidence="2" id="KW-0677">Repeat</keyword>
<organism evidence="11 12">
    <name type="scientific">Tricholomella constricta</name>
    <dbReference type="NCBI Taxonomy" id="117010"/>
    <lineage>
        <taxon>Eukaryota</taxon>
        <taxon>Fungi</taxon>
        <taxon>Dikarya</taxon>
        <taxon>Basidiomycota</taxon>
        <taxon>Agaricomycotina</taxon>
        <taxon>Agaricomycetes</taxon>
        <taxon>Agaricomycetidae</taxon>
        <taxon>Agaricales</taxon>
        <taxon>Tricholomatineae</taxon>
        <taxon>Lyophyllaceae</taxon>
        <taxon>Tricholomella</taxon>
    </lineage>
</organism>
<evidence type="ECO:0000256" key="5">
    <source>
        <dbReference type="ARBA" id="ARBA00022806"/>
    </source>
</evidence>
<dbReference type="PANTHER" id="PTHR14950">
    <property type="entry name" value="DICER-RELATED"/>
    <property type="match status" value="1"/>
</dbReference>
<dbReference type="EMBL" id="JAACJP010000001">
    <property type="protein sequence ID" value="KAF5387826.1"/>
    <property type="molecule type" value="Genomic_DNA"/>
</dbReference>
<evidence type="ECO:0000256" key="2">
    <source>
        <dbReference type="ARBA" id="ARBA00022737"/>
    </source>
</evidence>
<gene>
    <name evidence="11" type="ORF">D9615_000336</name>
</gene>
<keyword evidence="12" id="KW-1185">Reference proteome</keyword>
<dbReference type="PROSITE" id="PS50821">
    <property type="entry name" value="PAZ"/>
    <property type="match status" value="1"/>
</dbReference>
<evidence type="ECO:0008006" key="13">
    <source>
        <dbReference type="Google" id="ProtNLM"/>
    </source>
</evidence>
<evidence type="ECO:0000313" key="12">
    <source>
        <dbReference type="Proteomes" id="UP000565441"/>
    </source>
</evidence>
<comment type="caution">
    <text evidence="11">The sequence shown here is derived from an EMBL/GenBank/DDBJ whole genome shotgun (WGS) entry which is preliminary data.</text>
</comment>
<dbReference type="InterPro" id="IPR038248">
    <property type="entry name" value="Dicer_dimer_sf"/>
</dbReference>
<dbReference type="InterPro" id="IPR003100">
    <property type="entry name" value="PAZ_dom"/>
</dbReference>
<dbReference type="PANTHER" id="PTHR14950:SF37">
    <property type="entry name" value="ENDORIBONUCLEASE DICER"/>
    <property type="match status" value="1"/>
</dbReference>
<dbReference type="SUPFAM" id="SSF69065">
    <property type="entry name" value="RNase III domain-like"/>
    <property type="match status" value="2"/>
</dbReference>
<dbReference type="Proteomes" id="UP000565441">
    <property type="component" value="Unassembled WGS sequence"/>
</dbReference>
<accession>A0A8H5HQP3</accession>
<evidence type="ECO:0000256" key="6">
    <source>
        <dbReference type="ARBA" id="ARBA00022840"/>
    </source>
</evidence>
<dbReference type="GO" id="GO:0003723">
    <property type="term" value="F:RNA binding"/>
    <property type="evidence" value="ECO:0007669"/>
    <property type="project" value="InterPro"/>
</dbReference>
<proteinExistence type="predicted"/>
<dbReference type="CDD" id="cd00593">
    <property type="entry name" value="RIBOc"/>
    <property type="match status" value="2"/>
</dbReference>
<dbReference type="InterPro" id="IPR036389">
    <property type="entry name" value="RNase_III_sf"/>
</dbReference>
<keyword evidence="8" id="KW-1133">Transmembrane helix</keyword>
<name>A0A8H5HQP3_9AGAR</name>
<dbReference type="OrthoDB" id="416741at2759"/>
<evidence type="ECO:0000259" key="9">
    <source>
        <dbReference type="PROSITE" id="PS50142"/>
    </source>
</evidence>
<evidence type="ECO:0000256" key="8">
    <source>
        <dbReference type="SAM" id="Phobius"/>
    </source>
</evidence>
<feature type="domain" description="RNase III" evidence="9">
    <location>
        <begin position="1001"/>
        <end position="1200"/>
    </location>
</feature>
<comment type="cofactor">
    <cofactor evidence="1">
        <name>Mg(2+)</name>
        <dbReference type="ChEBI" id="CHEBI:18420"/>
    </cofactor>
</comment>
<evidence type="ECO:0000256" key="4">
    <source>
        <dbReference type="ARBA" id="ARBA00022801"/>
    </source>
</evidence>
<keyword evidence="8" id="KW-0812">Transmembrane</keyword>
<dbReference type="Pfam" id="PF03368">
    <property type="entry name" value="Dicer_dimer"/>
    <property type="match status" value="1"/>
</dbReference>
<reference evidence="11 12" key="1">
    <citation type="journal article" date="2020" name="ISME J.">
        <title>Uncovering the hidden diversity of litter-decomposition mechanisms in mushroom-forming fungi.</title>
        <authorList>
            <person name="Floudas D."/>
            <person name="Bentzer J."/>
            <person name="Ahren D."/>
            <person name="Johansson T."/>
            <person name="Persson P."/>
            <person name="Tunlid A."/>
        </authorList>
    </citation>
    <scope>NUCLEOTIDE SEQUENCE [LARGE SCALE GENOMIC DNA]</scope>
    <source>
        <strain evidence="11 12">CBS 661.87</strain>
    </source>
</reference>
<evidence type="ECO:0000256" key="3">
    <source>
        <dbReference type="ARBA" id="ARBA00022741"/>
    </source>
</evidence>
<keyword evidence="3" id="KW-0547">Nucleotide-binding</keyword>
<dbReference type="PROSITE" id="PS00517">
    <property type="entry name" value="RNASE_3_1"/>
    <property type="match status" value="1"/>
</dbReference>
<dbReference type="GO" id="GO:0006396">
    <property type="term" value="P:RNA processing"/>
    <property type="evidence" value="ECO:0007669"/>
    <property type="project" value="InterPro"/>
</dbReference>
<evidence type="ECO:0000313" key="11">
    <source>
        <dbReference type="EMBL" id="KAF5387826.1"/>
    </source>
</evidence>
<keyword evidence="5" id="KW-0347">Helicase</keyword>
<keyword evidence="6" id="KW-0067">ATP-binding</keyword>
<feature type="compositionally biased region" description="Basic residues" evidence="7">
    <location>
        <begin position="1160"/>
        <end position="1171"/>
    </location>
</feature>
<feature type="transmembrane region" description="Helical" evidence="8">
    <location>
        <begin position="101"/>
        <end position="123"/>
    </location>
</feature>
<dbReference type="Gene3D" id="1.10.1520.10">
    <property type="entry name" value="Ribonuclease III domain"/>
    <property type="match status" value="2"/>
</dbReference>
<protein>
    <recommendedName>
        <fullName evidence="13">Dicer-like protein 1</fullName>
    </recommendedName>
</protein>
<dbReference type="InterPro" id="IPR000999">
    <property type="entry name" value="RNase_III_dom"/>
</dbReference>
<dbReference type="GO" id="GO:0005524">
    <property type="term" value="F:ATP binding"/>
    <property type="evidence" value="ECO:0007669"/>
    <property type="project" value="UniProtKB-KW"/>
</dbReference>
<dbReference type="SMART" id="SM00535">
    <property type="entry name" value="RIBOc"/>
    <property type="match status" value="2"/>
</dbReference>
<feature type="domain" description="PAZ" evidence="10">
    <location>
        <begin position="847"/>
        <end position="976"/>
    </location>
</feature>
<evidence type="ECO:0000256" key="1">
    <source>
        <dbReference type="ARBA" id="ARBA00001946"/>
    </source>
</evidence>
<dbReference type="PROSITE" id="PS50142">
    <property type="entry name" value="RNASE_3_2"/>
    <property type="match status" value="2"/>
</dbReference>
<dbReference type="InterPro" id="IPR005034">
    <property type="entry name" value="Dicer_dimerisation"/>
</dbReference>
<sequence length="1557" mass="173702">MLSVWKRTWKAKEPPVNTQQDRLDGPGSSVSILDFTAAAHPSDTVFSASLPPGDSKTKRLYSATDALSEPLRKRLKAYAVELLLPEGVRDRVLETAKRQNIIVILPLGQPSITILVQFLVFAIESERLRLNTVTARRRTALIVVNDDSALDSYDASIRLVAPHISIAKYDVVGGNAEADPWAILLRQDVVILTSTSLLESLICGTLAMTQLHAITFSDIRKKGGGMMAPVLRLMNEFYLVADRLSRPRVFGFASLFAGSGDTVELVTNQIEATMDSKVFDLTTPTRTTHPSHLAFQNEAILLYDKATQPTVPTLLKELQLLISSHTCFEKHFRDSRDVLDELGPCASDLVWRRALKEFDTLRVSEDNAEGNSLTDVQIGMRDLIKDWTFVMPNLDPSSRGFNVSHKFSTLVKILESCEPYGESFRGVVFVRKGIMALAVADLLRKLDDQLGFLRPIALSGIECQGISQTLAAGVYNLLIIPELENGVDVVKVPIIICFDVFERLSRNSLFSYAHETHLIHMVERKPGSCPQGPPRLNADVLPSTSAICGGPQIAVSQSALRLAYEHLAADEEQSDQPRFIEDPTTGSRIYLHNCVEIVERFASSGRPDHAKSVKTLFRFEEQQREWPGSPSTIVCTAILPDLSKVTGPPCTSTEDAKRAVCYRVCQNLASTGLLDCRLFPPPPKSAVNFTNADGISADSKSTGQRRYARKEPDFWTNTRDVPIRSLYPIIISTTHTDGDMQPYAPIVILTRQPLPDLANFNVFYSGVPANICMERGAPIRLEEARVHDLYLYTLRTCRMITNKYFECTLANMVYFLAPLTTEWTPSYDDTFNHPLGLPSIAEYIPWELVSLAGNSYSIPLQQGATVEEAQREFKDAVIQDRPVEFTKRYAAVRLRPDLSPLSKPEDSPREAAYDSVLAFCQARRKGFEGLQDENQPLIEVSPLPSVLNRLNPTSRPSPSTKIQAKYLIPELCSKSTIPASTMRTARLLPSITRRIDDLLLVKELNARLFDHAISDKLLHMALCTPSCGVEYDYERLELLGDAFLKYVTSIYVFVAHPTRTEGDLHVARQDLISNKSLFNHACRIGLPSYIQSKLFSPRLWVPPNFTLPSPKNRAAEDRFFNLEEEPEARPVEPSSSSILTTFEQQMEITNNDPSASEKKKQSKEHRKTRRKWDHTMHWLGDKAVADVAEALIGAGYVTGGRELGLKVSRALGIPISDIHAWTDLVKMAASPPPSSVPKLRPGSIERVEDIIGYQIEQPHVLAHALMHPSIHGHNSTVSQRLEFVGDAILDFMVISHLYDREQHLTPGGLTLLKGAMVSNSALAAVCVCSGLYEYFHHKSHALQTSIREYATKIKTSQTKEYQDAEFEGRPPGQFWLDISAPKALSDIVEAIMGTIYIADNFSSVGVETVFEKLLKPFYDKHITLKTLSQHPTKLLFELFQRQGCRRFTTSIERKENKANLNNAHILVHEVILASAEDPDPTIAARRASFFALDALEGDSGFFARTCDCRSSPAGVSRKELEANTMSIRQILKEDSQIVQRAEDLDHESDLEEGMILE</sequence>
<keyword evidence="4" id="KW-0378">Hydrolase</keyword>
<feature type="domain" description="RNase III" evidence="9">
    <location>
        <begin position="1244"/>
        <end position="1400"/>
    </location>
</feature>
<dbReference type="Gene3D" id="3.30.160.380">
    <property type="entry name" value="Dicer dimerisation domain"/>
    <property type="match status" value="1"/>
</dbReference>
<dbReference type="GO" id="GO:0004386">
    <property type="term" value="F:helicase activity"/>
    <property type="evidence" value="ECO:0007669"/>
    <property type="project" value="UniProtKB-KW"/>
</dbReference>
<evidence type="ECO:0000256" key="7">
    <source>
        <dbReference type="SAM" id="MobiDB-lite"/>
    </source>
</evidence>
<keyword evidence="8" id="KW-0472">Membrane</keyword>
<evidence type="ECO:0000259" key="10">
    <source>
        <dbReference type="PROSITE" id="PS50821"/>
    </source>
</evidence>